<dbReference type="AlphaFoldDB" id="A0A1S4BVB4"/>
<dbReference type="RefSeq" id="XP_016492826.1">
    <property type="nucleotide sequence ID" value="XM_016637340.1"/>
</dbReference>
<dbReference type="RefSeq" id="XP_016492826.1">
    <property type="nucleotide sequence ID" value="XM_016637340.2"/>
</dbReference>
<dbReference type="PaxDb" id="4097-A0A1S4BVB4"/>
<dbReference type="KEGG" id="nta:107812284"/>
<accession>A0A1S4BVB4</accession>
<evidence type="ECO:0000313" key="2">
    <source>
        <dbReference type="RefSeq" id="XP_016492826.1"/>
    </source>
</evidence>
<dbReference type="Proteomes" id="UP000790787">
    <property type="component" value="Chromosome 5"/>
</dbReference>
<sequence length="176" mass="21043">MEVWAAQTSLLEGGHYGKAWSSKPVVHQRKQCPTWVGLWKHIRSLRTDFLQKITYRVGNGSHVKFWEDKWIGNTTLREPYPRLYQIASRENSLVAHNREGNIWNPLFRRNLQVWEINDLLLLLSSLEEFKIEEHQIDRLIWDNLTEGKYTIKANYNLLCSQNGMLEDWPWKHVWKD</sequence>
<reference evidence="1" key="1">
    <citation type="journal article" date="2014" name="Nat. Commun.">
        <title>The tobacco genome sequence and its comparison with those of tomato and potato.</title>
        <authorList>
            <person name="Sierro N."/>
            <person name="Battey J.N."/>
            <person name="Ouadi S."/>
            <person name="Bakaher N."/>
            <person name="Bovet L."/>
            <person name="Willig A."/>
            <person name="Goepfert S."/>
            <person name="Peitsch M.C."/>
            <person name="Ivanov N.V."/>
        </authorList>
    </citation>
    <scope>NUCLEOTIDE SEQUENCE [LARGE SCALE GENOMIC DNA]</scope>
</reference>
<dbReference type="PANTHER" id="PTHR36617">
    <property type="entry name" value="PROTEIN, PUTATIVE-RELATED"/>
    <property type="match status" value="1"/>
</dbReference>
<dbReference type="PANTHER" id="PTHR36617:SF15">
    <property type="entry name" value="REVERSE TRANSCRIPTASE ZINC-BINDING DOMAIN-CONTAINING PROTEIN"/>
    <property type="match status" value="1"/>
</dbReference>
<gene>
    <name evidence="2" type="primary">LOC107812284</name>
</gene>
<keyword evidence="1" id="KW-1185">Reference proteome</keyword>
<dbReference type="OrthoDB" id="1306001at2759"/>
<organism evidence="1 2">
    <name type="scientific">Nicotiana tabacum</name>
    <name type="common">Common tobacco</name>
    <dbReference type="NCBI Taxonomy" id="4097"/>
    <lineage>
        <taxon>Eukaryota</taxon>
        <taxon>Viridiplantae</taxon>
        <taxon>Streptophyta</taxon>
        <taxon>Embryophyta</taxon>
        <taxon>Tracheophyta</taxon>
        <taxon>Spermatophyta</taxon>
        <taxon>Magnoliopsida</taxon>
        <taxon>eudicotyledons</taxon>
        <taxon>Gunneridae</taxon>
        <taxon>Pentapetalae</taxon>
        <taxon>asterids</taxon>
        <taxon>lamiids</taxon>
        <taxon>Solanales</taxon>
        <taxon>Solanaceae</taxon>
        <taxon>Nicotianoideae</taxon>
        <taxon>Nicotianeae</taxon>
        <taxon>Nicotiana</taxon>
    </lineage>
</organism>
<dbReference type="OMA" id="WEINDLL"/>
<reference evidence="2" key="2">
    <citation type="submission" date="2025-08" db="UniProtKB">
        <authorList>
            <consortium name="RefSeq"/>
        </authorList>
    </citation>
    <scope>IDENTIFICATION</scope>
    <source>
        <tissue evidence="2">Leaf</tissue>
    </source>
</reference>
<protein>
    <submittedName>
        <fullName evidence="2">Uncharacterized protein LOC107812284</fullName>
    </submittedName>
</protein>
<dbReference type="GeneID" id="107812284"/>
<evidence type="ECO:0000313" key="1">
    <source>
        <dbReference type="Proteomes" id="UP000790787"/>
    </source>
</evidence>
<name>A0A1S4BVB4_TOBAC</name>
<proteinExistence type="predicted"/>